<dbReference type="InterPro" id="IPR042175">
    <property type="entry name" value="Cell/Rod_MreC_2"/>
</dbReference>
<dbReference type="InterPro" id="IPR042177">
    <property type="entry name" value="Cell/Rod_1"/>
</dbReference>
<comment type="function">
    <text evidence="5">Involved in formation and maintenance of cell shape.</text>
</comment>
<evidence type="ECO:0000256" key="4">
    <source>
        <dbReference type="ARBA" id="ARBA00032089"/>
    </source>
</evidence>
<dbReference type="InterPro" id="IPR055342">
    <property type="entry name" value="MreC_beta-barrel_core"/>
</dbReference>
<evidence type="ECO:0000256" key="5">
    <source>
        <dbReference type="PIRNR" id="PIRNR038471"/>
    </source>
</evidence>
<evidence type="ECO:0000259" key="8">
    <source>
        <dbReference type="Pfam" id="PF04085"/>
    </source>
</evidence>
<dbReference type="AlphaFoldDB" id="A0A9D1E8J1"/>
<dbReference type="Gene3D" id="2.40.10.340">
    <property type="entry name" value="Rod shape-determining protein MreC, domain 1"/>
    <property type="match status" value="1"/>
</dbReference>
<keyword evidence="7" id="KW-1133">Transmembrane helix</keyword>
<reference evidence="9" key="2">
    <citation type="journal article" date="2021" name="PeerJ">
        <title>Extensive microbial diversity within the chicken gut microbiome revealed by metagenomics and culture.</title>
        <authorList>
            <person name="Gilroy R."/>
            <person name="Ravi A."/>
            <person name="Getino M."/>
            <person name="Pursley I."/>
            <person name="Horton D.L."/>
            <person name="Alikhan N.F."/>
            <person name="Baker D."/>
            <person name="Gharbi K."/>
            <person name="Hall N."/>
            <person name="Watson M."/>
            <person name="Adriaenssens E.M."/>
            <person name="Foster-Nyarko E."/>
            <person name="Jarju S."/>
            <person name="Secka A."/>
            <person name="Antonio M."/>
            <person name="Oren A."/>
            <person name="Chaudhuri R.R."/>
            <person name="La Ragione R."/>
            <person name="Hildebrand F."/>
            <person name="Pallen M.J."/>
        </authorList>
    </citation>
    <scope>NUCLEOTIDE SEQUENCE</scope>
    <source>
        <strain evidence="9">ChiSjej5B23-6657</strain>
    </source>
</reference>
<dbReference type="Pfam" id="PF04085">
    <property type="entry name" value="MreC"/>
    <property type="match status" value="1"/>
</dbReference>
<evidence type="ECO:0000256" key="6">
    <source>
        <dbReference type="SAM" id="Coils"/>
    </source>
</evidence>
<dbReference type="Gene3D" id="2.40.10.350">
    <property type="entry name" value="Rod shape-determining protein MreC, domain 2"/>
    <property type="match status" value="1"/>
</dbReference>
<dbReference type="PANTHER" id="PTHR34138">
    <property type="entry name" value="CELL SHAPE-DETERMINING PROTEIN MREC"/>
    <property type="match status" value="1"/>
</dbReference>
<dbReference type="InterPro" id="IPR007221">
    <property type="entry name" value="MreC"/>
</dbReference>
<evidence type="ECO:0000256" key="7">
    <source>
        <dbReference type="SAM" id="Phobius"/>
    </source>
</evidence>
<accession>A0A9D1E8J1</accession>
<reference evidence="9" key="1">
    <citation type="submission" date="2020-10" db="EMBL/GenBank/DDBJ databases">
        <authorList>
            <person name="Gilroy R."/>
        </authorList>
    </citation>
    <scope>NUCLEOTIDE SEQUENCE</scope>
    <source>
        <strain evidence="9">ChiSjej5B23-6657</strain>
    </source>
</reference>
<keyword evidence="7" id="KW-0472">Membrane</keyword>
<evidence type="ECO:0000256" key="1">
    <source>
        <dbReference type="ARBA" id="ARBA00009369"/>
    </source>
</evidence>
<feature type="domain" description="Rod shape-determining protein MreC beta-barrel core" evidence="8">
    <location>
        <begin position="125"/>
        <end position="276"/>
    </location>
</feature>
<evidence type="ECO:0000256" key="2">
    <source>
        <dbReference type="ARBA" id="ARBA00013855"/>
    </source>
</evidence>
<dbReference type="PIRSF" id="PIRSF038471">
    <property type="entry name" value="MreC"/>
    <property type="match status" value="1"/>
</dbReference>
<feature type="transmembrane region" description="Helical" evidence="7">
    <location>
        <begin position="12"/>
        <end position="31"/>
    </location>
</feature>
<name>A0A9D1E8J1_9FIRM</name>
<organism evidence="9 10">
    <name type="scientific">Candidatus Pullilachnospira gallistercoris</name>
    <dbReference type="NCBI Taxonomy" id="2840911"/>
    <lineage>
        <taxon>Bacteria</taxon>
        <taxon>Bacillati</taxon>
        <taxon>Bacillota</taxon>
        <taxon>Clostridia</taxon>
        <taxon>Lachnospirales</taxon>
        <taxon>Lachnospiraceae</taxon>
        <taxon>Lachnospiraceae incertae sedis</taxon>
        <taxon>Candidatus Pullilachnospira</taxon>
    </lineage>
</organism>
<sequence length="287" mass="31588">MKRRRNAGIPSKYLLVILTIFCIMLLFTSYVTGFSGGPLQLISSYIFVPMQRGLDYVGSSISISNEDAQTREELLAENEKLRQQVEDLSVQLNNTRLQQEELETLQELYQLDQSYMNYETTGARVIGRGASNWFDTFTIDKGSDDGIREDMNVIAGGGLVGIVTDVQATYSVVRTVINDTTNISGMTNTSWDHCIVSGSLSSMTESNTVRFSDLEDTQNAVSVGDAIVTSNISDKYLPGILIGYITTMTTDSNDLTKSGTLTPVVDFKHLQDVLIITQVKDVGDNGN</sequence>
<dbReference type="GO" id="GO:0005886">
    <property type="term" value="C:plasma membrane"/>
    <property type="evidence" value="ECO:0007669"/>
    <property type="project" value="TreeGrafter"/>
</dbReference>
<feature type="coiled-coil region" evidence="6">
    <location>
        <begin position="64"/>
        <end position="105"/>
    </location>
</feature>
<dbReference type="NCBIfam" id="TIGR00219">
    <property type="entry name" value="mreC"/>
    <property type="match status" value="1"/>
</dbReference>
<dbReference type="Proteomes" id="UP000823912">
    <property type="component" value="Unassembled WGS sequence"/>
</dbReference>
<evidence type="ECO:0000256" key="3">
    <source>
        <dbReference type="ARBA" id="ARBA00022960"/>
    </source>
</evidence>
<dbReference type="EMBL" id="DVHM01000035">
    <property type="protein sequence ID" value="HIR70049.1"/>
    <property type="molecule type" value="Genomic_DNA"/>
</dbReference>
<keyword evidence="7" id="KW-0812">Transmembrane</keyword>
<keyword evidence="6" id="KW-0175">Coiled coil</keyword>
<comment type="similarity">
    <text evidence="1 5">Belongs to the MreC family.</text>
</comment>
<dbReference type="GO" id="GO:0008360">
    <property type="term" value="P:regulation of cell shape"/>
    <property type="evidence" value="ECO:0007669"/>
    <property type="project" value="UniProtKB-KW"/>
</dbReference>
<gene>
    <name evidence="9" type="primary">mreC</name>
    <name evidence="9" type="ORF">IAA55_02070</name>
</gene>
<protein>
    <recommendedName>
        <fullName evidence="2 5">Cell shape-determining protein MreC</fullName>
    </recommendedName>
    <alternativeName>
        <fullName evidence="4 5">Cell shape protein MreC</fullName>
    </alternativeName>
</protein>
<dbReference type="PANTHER" id="PTHR34138:SF1">
    <property type="entry name" value="CELL SHAPE-DETERMINING PROTEIN MREC"/>
    <property type="match status" value="1"/>
</dbReference>
<proteinExistence type="inferred from homology"/>
<evidence type="ECO:0000313" key="10">
    <source>
        <dbReference type="Proteomes" id="UP000823912"/>
    </source>
</evidence>
<keyword evidence="3 5" id="KW-0133">Cell shape</keyword>
<evidence type="ECO:0000313" key="9">
    <source>
        <dbReference type="EMBL" id="HIR70049.1"/>
    </source>
</evidence>
<comment type="caution">
    <text evidence="9">The sequence shown here is derived from an EMBL/GenBank/DDBJ whole genome shotgun (WGS) entry which is preliminary data.</text>
</comment>